<evidence type="ECO:0000256" key="1">
    <source>
        <dbReference type="SAM" id="MobiDB-lite"/>
    </source>
</evidence>
<evidence type="ECO:0000259" key="2">
    <source>
        <dbReference type="Pfam" id="PF13511"/>
    </source>
</evidence>
<dbReference type="InterPro" id="IPR025392">
    <property type="entry name" value="DUF4124"/>
</dbReference>
<dbReference type="OrthoDB" id="6027736at2"/>
<sequence>MRVVWAVLALLLLGGGLAWWFGHPARHVSRAEEARGATPPSLYRWHDADGVLHITDRPPPAGTAYERIPLDRDSGASRVTAPR</sequence>
<feature type="domain" description="DUF4124" evidence="2">
    <location>
        <begin position="41"/>
        <end position="74"/>
    </location>
</feature>
<reference evidence="3 4" key="1">
    <citation type="submission" date="2019-02" db="EMBL/GenBank/DDBJ databases">
        <title>WGS of Pseudoxanthomonas species novum from clinical isolates.</title>
        <authorList>
            <person name="Bernier A.-M."/>
            <person name="Bernard K."/>
            <person name="Vachon A."/>
        </authorList>
    </citation>
    <scope>NUCLEOTIDE SEQUENCE [LARGE SCALE GENOMIC DNA]</scope>
    <source>
        <strain evidence="3 4">NML171200</strain>
    </source>
</reference>
<comment type="caution">
    <text evidence="3">The sequence shown here is derived from an EMBL/GenBank/DDBJ whole genome shotgun (WGS) entry which is preliminary data.</text>
</comment>
<accession>A0A4Q8LHN9</accession>
<protein>
    <submittedName>
        <fullName evidence="3">DUF4124 domain-containing protein</fullName>
    </submittedName>
</protein>
<organism evidence="3 4">
    <name type="scientific">Pseudoxanthomonas winnipegensis</name>
    <dbReference type="NCBI Taxonomy" id="2480810"/>
    <lineage>
        <taxon>Bacteria</taxon>
        <taxon>Pseudomonadati</taxon>
        <taxon>Pseudomonadota</taxon>
        <taxon>Gammaproteobacteria</taxon>
        <taxon>Lysobacterales</taxon>
        <taxon>Lysobacteraceae</taxon>
        <taxon>Pseudoxanthomonas</taxon>
    </lineage>
</organism>
<dbReference type="Proteomes" id="UP000292627">
    <property type="component" value="Unassembled WGS sequence"/>
</dbReference>
<feature type="region of interest" description="Disordered" evidence="1">
    <location>
        <begin position="56"/>
        <end position="83"/>
    </location>
</feature>
<name>A0A4Q8LHN9_9GAMM</name>
<dbReference type="Pfam" id="PF13511">
    <property type="entry name" value="DUF4124"/>
    <property type="match status" value="1"/>
</dbReference>
<dbReference type="EMBL" id="SHMC01000001">
    <property type="protein sequence ID" value="TAA28739.1"/>
    <property type="molecule type" value="Genomic_DNA"/>
</dbReference>
<dbReference type="RefSeq" id="WP_130550254.1">
    <property type="nucleotide sequence ID" value="NZ_SHMC01000001.1"/>
</dbReference>
<dbReference type="AlphaFoldDB" id="A0A4Q8LHN9"/>
<evidence type="ECO:0000313" key="4">
    <source>
        <dbReference type="Proteomes" id="UP000292627"/>
    </source>
</evidence>
<evidence type="ECO:0000313" key="3">
    <source>
        <dbReference type="EMBL" id="TAA28739.1"/>
    </source>
</evidence>
<proteinExistence type="predicted"/>
<gene>
    <name evidence="3" type="ORF">EA660_03945</name>
</gene>